<evidence type="ECO:0000256" key="2">
    <source>
        <dbReference type="ARBA" id="ARBA00004651"/>
    </source>
</evidence>
<evidence type="ECO:0000256" key="9">
    <source>
        <dbReference type="ARBA" id="ARBA00022777"/>
    </source>
</evidence>
<keyword evidence="18" id="KW-1185">Reference proteome</keyword>
<dbReference type="Proteomes" id="UP000199516">
    <property type="component" value="Unassembled WGS sequence"/>
</dbReference>
<dbReference type="AlphaFoldDB" id="A0A1I2DTB7"/>
<evidence type="ECO:0000256" key="1">
    <source>
        <dbReference type="ARBA" id="ARBA00000085"/>
    </source>
</evidence>
<dbReference type="PRINTS" id="PR00344">
    <property type="entry name" value="BCTRLSENSOR"/>
</dbReference>
<dbReference type="EC" id="2.7.13.3" evidence="3"/>
<dbReference type="SUPFAM" id="SSF47384">
    <property type="entry name" value="Homodimeric domain of signal transducing histidine kinase"/>
    <property type="match status" value="1"/>
</dbReference>
<comment type="subcellular location">
    <subcellularLocation>
        <location evidence="2">Cell membrane</location>
        <topology evidence="2">Multi-pass membrane protein</topology>
    </subcellularLocation>
</comment>
<dbReference type="CDD" id="cd06225">
    <property type="entry name" value="HAMP"/>
    <property type="match status" value="1"/>
</dbReference>
<evidence type="ECO:0000256" key="7">
    <source>
        <dbReference type="ARBA" id="ARBA00022692"/>
    </source>
</evidence>
<organism evidence="17 18">
    <name type="scientific">Alteribacillus iranensis</name>
    <dbReference type="NCBI Taxonomy" id="930128"/>
    <lineage>
        <taxon>Bacteria</taxon>
        <taxon>Bacillati</taxon>
        <taxon>Bacillota</taxon>
        <taxon>Bacilli</taxon>
        <taxon>Bacillales</taxon>
        <taxon>Bacillaceae</taxon>
        <taxon>Alteribacillus</taxon>
    </lineage>
</organism>
<keyword evidence="11" id="KW-1133">Transmembrane helix</keyword>
<evidence type="ECO:0000259" key="15">
    <source>
        <dbReference type="PROSITE" id="PS50109"/>
    </source>
</evidence>
<dbReference type="Pfam" id="PF00512">
    <property type="entry name" value="HisKA"/>
    <property type="match status" value="1"/>
</dbReference>
<dbReference type="InterPro" id="IPR004358">
    <property type="entry name" value="Sig_transdc_His_kin-like_C"/>
</dbReference>
<keyword evidence="9 17" id="KW-0418">Kinase</keyword>
<keyword evidence="4" id="KW-1003">Cell membrane</keyword>
<dbReference type="PROSITE" id="PS50109">
    <property type="entry name" value="HIS_KIN"/>
    <property type="match status" value="1"/>
</dbReference>
<evidence type="ECO:0000256" key="4">
    <source>
        <dbReference type="ARBA" id="ARBA00022475"/>
    </source>
</evidence>
<dbReference type="Gene3D" id="1.10.287.130">
    <property type="match status" value="1"/>
</dbReference>
<dbReference type="SUPFAM" id="SSF55874">
    <property type="entry name" value="ATPase domain of HSP90 chaperone/DNA topoisomerase II/histidine kinase"/>
    <property type="match status" value="1"/>
</dbReference>
<dbReference type="Pfam" id="PF02518">
    <property type="entry name" value="HATPase_c"/>
    <property type="match status" value="1"/>
</dbReference>
<evidence type="ECO:0000256" key="12">
    <source>
        <dbReference type="ARBA" id="ARBA00023012"/>
    </source>
</evidence>
<accession>A0A1I2DTB7</accession>
<dbReference type="InterPro" id="IPR003661">
    <property type="entry name" value="HisK_dim/P_dom"/>
</dbReference>
<dbReference type="CDD" id="cd00082">
    <property type="entry name" value="HisKA"/>
    <property type="match status" value="1"/>
</dbReference>
<dbReference type="STRING" id="930128.SAMN05192532_104307"/>
<dbReference type="GO" id="GO:0000155">
    <property type="term" value="F:phosphorelay sensor kinase activity"/>
    <property type="evidence" value="ECO:0007669"/>
    <property type="project" value="InterPro"/>
</dbReference>
<dbReference type="InterPro" id="IPR005467">
    <property type="entry name" value="His_kinase_dom"/>
</dbReference>
<feature type="domain" description="HAMP" evidence="16">
    <location>
        <begin position="17"/>
        <end position="68"/>
    </location>
</feature>
<dbReference type="Pfam" id="PF00672">
    <property type="entry name" value="HAMP"/>
    <property type="match status" value="1"/>
</dbReference>
<feature type="domain" description="Histidine kinase" evidence="15">
    <location>
        <begin position="83"/>
        <end position="325"/>
    </location>
</feature>
<keyword evidence="8" id="KW-0547">Nucleotide-binding</keyword>
<dbReference type="SMART" id="SM00387">
    <property type="entry name" value="HATPase_c"/>
    <property type="match status" value="1"/>
</dbReference>
<dbReference type="InterPro" id="IPR036890">
    <property type="entry name" value="HATPase_C_sf"/>
</dbReference>
<keyword evidence="7" id="KW-0812">Transmembrane</keyword>
<proteinExistence type="predicted"/>
<name>A0A1I2DTB7_9BACI</name>
<dbReference type="InterPro" id="IPR003660">
    <property type="entry name" value="HAMP_dom"/>
</dbReference>
<sequence>MVIFLLIYLTVVFLVHRKLNRRLNRLMKQMTAFANREKVEKVPKEKDEIGELTTHFNEMRKQIEAAREKIAKEQQEKEYMVATISHDLKTPLTSIRAYTESLVSERELSAQERNEYRNVVVDKANYMKQMLDDLLMYTLLQSPTYEMEFVEVDGNEFFDMLVSDYEPLCREKNIHLHVHCDVTGNYQVNPKQMVRVADNLMSNAIQHTKEGAHIWITAISADRPIPDRMFPFLFPLVKEQVREDKQDSVFLVVQNQGKGVDDEKLSQVFDPLYQVDQARSKREARGTGLGLSITKQIMNKHGGNVRMLSNEGVGTCVICKLPKIHREGEDIEIN</sequence>
<dbReference type="SMART" id="SM00304">
    <property type="entry name" value="HAMP"/>
    <property type="match status" value="1"/>
</dbReference>
<protein>
    <recommendedName>
        <fullName evidence="3">histidine kinase</fullName>
        <ecNumber evidence="3">2.7.13.3</ecNumber>
    </recommendedName>
</protein>
<evidence type="ECO:0000256" key="13">
    <source>
        <dbReference type="ARBA" id="ARBA00023136"/>
    </source>
</evidence>
<dbReference type="GO" id="GO:0005524">
    <property type="term" value="F:ATP binding"/>
    <property type="evidence" value="ECO:0007669"/>
    <property type="project" value="UniProtKB-KW"/>
</dbReference>
<evidence type="ECO:0000256" key="14">
    <source>
        <dbReference type="SAM" id="Coils"/>
    </source>
</evidence>
<dbReference type="Gene3D" id="3.30.565.10">
    <property type="entry name" value="Histidine kinase-like ATPase, C-terminal domain"/>
    <property type="match status" value="1"/>
</dbReference>
<dbReference type="EMBL" id="FONT01000004">
    <property type="protein sequence ID" value="SFE83892.1"/>
    <property type="molecule type" value="Genomic_DNA"/>
</dbReference>
<dbReference type="PANTHER" id="PTHR45528">
    <property type="entry name" value="SENSOR HISTIDINE KINASE CPXA"/>
    <property type="match status" value="1"/>
</dbReference>
<dbReference type="InterPro" id="IPR036097">
    <property type="entry name" value="HisK_dim/P_sf"/>
</dbReference>
<evidence type="ECO:0000313" key="18">
    <source>
        <dbReference type="Proteomes" id="UP000199516"/>
    </source>
</evidence>
<dbReference type="InterPro" id="IPR050398">
    <property type="entry name" value="HssS/ArlS-like"/>
</dbReference>
<keyword evidence="14" id="KW-0175">Coiled coil</keyword>
<keyword evidence="5" id="KW-0597">Phosphoprotein</keyword>
<keyword evidence="10" id="KW-0067">ATP-binding</keyword>
<keyword evidence="13" id="KW-0472">Membrane</keyword>
<comment type="catalytic activity">
    <reaction evidence="1">
        <text>ATP + protein L-histidine = ADP + protein N-phospho-L-histidine.</text>
        <dbReference type="EC" id="2.7.13.3"/>
    </reaction>
</comment>
<dbReference type="Gene3D" id="6.10.340.10">
    <property type="match status" value="1"/>
</dbReference>
<dbReference type="RefSeq" id="WP_245757883.1">
    <property type="nucleotide sequence ID" value="NZ_FONT01000004.1"/>
</dbReference>
<evidence type="ECO:0000256" key="3">
    <source>
        <dbReference type="ARBA" id="ARBA00012438"/>
    </source>
</evidence>
<keyword evidence="12" id="KW-0902">Two-component regulatory system</keyword>
<dbReference type="GO" id="GO:0005886">
    <property type="term" value="C:plasma membrane"/>
    <property type="evidence" value="ECO:0007669"/>
    <property type="project" value="UniProtKB-SubCell"/>
</dbReference>
<evidence type="ECO:0000313" key="17">
    <source>
        <dbReference type="EMBL" id="SFE83892.1"/>
    </source>
</evidence>
<dbReference type="PANTHER" id="PTHR45528:SF1">
    <property type="entry name" value="SENSOR HISTIDINE KINASE CPXA"/>
    <property type="match status" value="1"/>
</dbReference>
<dbReference type="CDD" id="cd00075">
    <property type="entry name" value="HATPase"/>
    <property type="match status" value="1"/>
</dbReference>
<gene>
    <name evidence="17" type="ORF">SAMN05192532_104307</name>
</gene>
<dbReference type="InterPro" id="IPR003594">
    <property type="entry name" value="HATPase_dom"/>
</dbReference>
<evidence type="ECO:0000259" key="16">
    <source>
        <dbReference type="PROSITE" id="PS50885"/>
    </source>
</evidence>
<evidence type="ECO:0000256" key="6">
    <source>
        <dbReference type="ARBA" id="ARBA00022679"/>
    </source>
</evidence>
<dbReference type="SMART" id="SM00388">
    <property type="entry name" value="HisKA"/>
    <property type="match status" value="1"/>
</dbReference>
<keyword evidence="6" id="KW-0808">Transferase</keyword>
<evidence type="ECO:0000256" key="5">
    <source>
        <dbReference type="ARBA" id="ARBA00022553"/>
    </source>
</evidence>
<dbReference type="PROSITE" id="PS50885">
    <property type="entry name" value="HAMP"/>
    <property type="match status" value="1"/>
</dbReference>
<evidence type="ECO:0000256" key="8">
    <source>
        <dbReference type="ARBA" id="ARBA00022741"/>
    </source>
</evidence>
<reference evidence="17 18" key="1">
    <citation type="submission" date="2016-10" db="EMBL/GenBank/DDBJ databases">
        <authorList>
            <person name="de Groot N.N."/>
        </authorList>
    </citation>
    <scope>NUCLEOTIDE SEQUENCE [LARGE SCALE GENOMIC DNA]</scope>
    <source>
        <strain evidence="17 18">DSM 23995</strain>
    </source>
</reference>
<feature type="coiled-coil region" evidence="14">
    <location>
        <begin position="16"/>
        <end position="76"/>
    </location>
</feature>
<evidence type="ECO:0000256" key="11">
    <source>
        <dbReference type="ARBA" id="ARBA00022989"/>
    </source>
</evidence>
<evidence type="ECO:0000256" key="10">
    <source>
        <dbReference type="ARBA" id="ARBA00022840"/>
    </source>
</evidence>